<evidence type="ECO:0000313" key="1">
    <source>
        <dbReference type="EMBL" id="EWG50938.1"/>
    </source>
</evidence>
<gene>
    <name evidence="1" type="ORF">FVEG_10056</name>
</gene>
<dbReference type="GeneID" id="30067671"/>
<protein>
    <submittedName>
        <fullName evidence="1">Uncharacterized protein</fullName>
    </submittedName>
</protein>
<dbReference type="HOGENOM" id="CLU_1713429_0_0_1"/>
<sequence>MPPRWFEKVEPKAKGVQATGPSICGEIIGESAQHWQVRIFAFFAISPWSSRTVFTLTSPEFNKPVNMQFANFTLATVLSIPVSYANPLAETKNCGCPRKCPKPDKVKCIDGDKHYKIAKQYQFFVVCDNTVLAHGSDTTVDTCVPQDFDCSTL</sequence>
<evidence type="ECO:0000313" key="2">
    <source>
        <dbReference type="Proteomes" id="UP000009096"/>
    </source>
</evidence>
<dbReference type="VEuPathDB" id="FungiDB:FVEG_10056"/>
<proteinExistence type="predicted"/>
<dbReference type="RefSeq" id="XP_018757129.1">
    <property type="nucleotide sequence ID" value="XM_018899121.1"/>
</dbReference>
<reference evidence="1 2" key="1">
    <citation type="journal article" date="2010" name="Nature">
        <title>Comparative genomics reveals mobile pathogenicity chromosomes in Fusarium.</title>
        <authorList>
            <person name="Ma L.J."/>
            <person name="van der Does H.C."/>
            <person name="Borkovich K.A."/>
            <person name="Coleman J.J."/>
            <person name="Daboussi M.J."/>
            <person name="Di Pietro A."/>
            <person name="Dufresne M."/>
            <person name="Freitag M."/>
            <person name="Grabherr M."/>
            <person name="Henrissat B."/>
            <person name="Houterman P.M."/>
            <person name="Kang S."/>
            <person name="Shim W.B."/>
            <person name="Woloshuk C."/>
            <person name="Xie X."/>
            <person name="Xu J.R."/>
            <person name="Antoniw J."/>
            <person name="Baker S.E."/>
            <person name="Bluhm B.H."/>
            <person name="Breakspear A."/>
            <person name="Brown D.W."/>
            <person name="Butchko R.A."/>
            <person name="Chapman S."/>
            <person name="Coulson R."/>
            <person name="Coutinho P.M."/>
            <person name="Danchin E.G."/>
            <person name="Diener A."/>
            <person name="Gale L.R."/>
            <person name="Gardiner D.M."/>
            <person name="Goff S."/>
            <person name="Hammond-Kosack K.E."/>
            <person name="Hilburn K."/>
            <person name="Hua-Van A."/>
            <person name="Jonkers W."/>
            <person name="Kazan K."/>
            <person name="Kodira C.D."/>
            <person name="Koehrsen M."/>
            <person name="Kumar L."/>
            <person name="Lee Y.H."/>
            <person name="Li L."/>
            <person name="Manners J.M."/>
            <person name="Miranda-Saavedra D."/>
            <person name="Mukherjee M."/>
            <person name="Park G."/>
            <person name="Park J."/>
            <person name="Park S.Y."/>
            <person name="Proctor R.H."/>
            <person name="Regev A."/>
            <person name="Ruiz-Roldan M.C."/>
            <person name="Sain D."/>
            <person name="Sakthikumar S."/>
            <person name="Sykes S."/>
            <person name="Schwartz D.C."/>
            <person name="Turgeon B.G."/>
            <person name="Wapinski I."/>
            <person name="Yoder O."/>
            <person name="Young S."/>
            <person name="Zeng Q."/>
            <person name="Zhou S."/>
            <person name="Galagan J."/>
            <person name="Cuomo C.A."/>
            <person name="Kistler H.C."/>
            <person name="Rep M."/>
        </authorList>
    </citation>
    <scope>NUCLEOTIDE SEQUENCE [LARGE SCALE GENOMIC DNA]</scope>
    <source>
        <strain evidence="2">M3125 / FGSC 7600</strain>
    </source>
</reference>
<organism evidence="1 2">
    <name type="scientific">Gibberella moniliformis (strain M3125 / FGSC 7600)</name>
    <name type="common">Maize ear and stalk rot fungus</name>
    <name type="synonym">Fusarium verticillioides</name>
    <dbReference type="NCBI Taxonomy" id="334819"/>
    <lineage>
        <taxon>Eukaryota</taxon>
        <taxon>Fungi</taxon>
        <taxon>Dikarya</taxon>
        <taxon>Ascomycota</taxon>
        <taxon>Pezizomycotina</taxon>
        <taxon>Sordariomycetes</taxon>
        <taxon>Hypocreomycetidae</taxon>
        <taxon>Hypocreales</taxon>
        <taxon>Nectriaceae</taxon>
        <taxon>Fusarium</taxon>
        <taxon>Fusarium fujikuroi species complex</taxon>
    </lineage>
</organism>
<accession>W7MGX1</accession>
<dbReference type="EMBL" id="DS022255">
    <property type="protein sequence ID" value="EWG50938.1"/>
    <property type="molecule type" value="Genomic_DNA"/>
</dbReference>
<dbReference type="EMBL" id="CM000586">
    <property type="protein sequence ID" value="EWG50938.1"/>
    <property type="molecule type" value="Genomic_DNA"/>
</dbReference>
<dbReference type="KEGG" id="fvr:FVEG_10056"/>
<dbReference type="Proteomes" id="UP000009096">
    <property type="component" value="Chromosome 9"/>
</dbReference>
<dbReference type="AlphaFoldDB" id="W7MGX1"/>
<name>W7MGX1_GIBM7</name>
<keyword evidence="2" id="KW-1185">Reference proteome</keyword>